<comment type="similarity">
    <text evidence="4">Belongs to the BamB family.</text>
</comment>
<evidence type="ECO:0000256" key="1">
    <source>
        <dbReference type="ARBA" id="ARBA00022729"/>
    </source>
</evidence>
<dbReference type="SMART" id="SM00564">
    <property type="entry name" value="PQQ"/>
    <property type="match status" value="7"/>
</dbReference>
<comment type="function">
    <text evidence="4">Part of the outer membrane protein assembly complex, which is involved in assembly and insertion of beta-barrel proteins into the outer membrane.</text>
</comment>
<reference evidence="7" key="1">
    <citation type="submission" date="2019-02" db="EMBL/GenBank/DDBJ databases">
        <authorList>
            <person name="Gruber-Vodicka R. H."/>
            <person name="Seah K. B. B."/>
        </authorList>
    </citation>
    <scope>NUCLEOTIDE SEQUENCE</scope>
    <source>
        <strain evidence="7">BECK_M7</strain>
    </source>
</reference>
<protein>
    <recommendedName>
        <fullName evidence="4">Outer membrane protein assembly factor BamB</fullName>
    </recommendedName>
</protein>
<dbReference type="Gene3D" id="2.130.10.10">
    <property type="entry name" value="YVTN repeat-like/Quinoprotein amine dehydrogenase"/>
    <property type="match status" value="1"/>
</dbReference>
<evidence type="ECO:0000256" key="4">
    <source>
        <dbReference type="HAMAP-Rule" id="MF_00923"/>
    </source>
</evidence>
<dbReference type="InterPro" id="IPR018391">
    <property type="entry name" value="PQQ_b-propeller_rpt"/>
</dbReference>
<keyword evidence="5" id="KW-1133">Transmembrane helix</keyword>
<dbReference type="InterPro" id="IPR017687">
    <property type="entry name" value="BamB"/>
</dbReference>
<evidence type="ECO:0000256" key="5">
    <source>
        <dbReference type="SAM" id="Phobius"/>
    </source>
</evidence>
<keyword evidence="3 4" id="KW-0998">Cell outer membrane</keyword>
<keyword evidence="5" id="KW-0812">Transmembrane</keyword>
<accession>A0A450U9X5</accession>
<dbReference type="AlphaFoldDB" id="A0A450U9X5"/>
<gene>
    <name evidence="4" type="primary">bamB</name>
    <name evidence="7" type="ORF">BECKLFY1418B_GA0070995_101224</name>
</gene>
<dbReference type="Pfam" id="PF13360">
    <property type="entry name" value="PQQ_2"/>
    <property type="match status" value="1"/>
</dbReference>
<evidence type="ECO:0000313" key="7">
    <source>
        <dbReference type="EMBL" id="VFJ88841.1"/>
    </source>
</evidence>
<comment type="subcellular location">
    <subcellularLocation>
        <location evidence="4">Cell outer membrane</location>
    </subcellularLocation>
</comment>
<evidence type="ECO:0000259" key="6">
    <source>
        <dbReference type="Pfam" id="PF13360"/>
    </source>
</evidence>
<organism evidence="7">
    <name type="scientific">Candidatus Kentrum sp. LFY</name>
    <dbReference type="NCBI Taxonomy" id="2126342"/>
    <lineage>
        <taxon>Bacteria</taxon>
        <taxon>Pseudomonadati</taxon>
        <taxon>Pseudomonadota</taxon>
        <taxon>Gammaproteobacteria</taxon>
        <taxon>Candidatus Kentrum</taxon>
    </lineage>
</organism>
<dbReference type="GO" id="GO:0009279">
    <property type="term" value="C:cell outer membrane"/>
    <property type="evidence" value="ECO:0007669"/>
    <property type="project" value="UniProtKB-SubCell"/>
</dbReference>
<evidence type="ECO:0000256" key="2">
    <source>
        <dbReference type="ARBA" id="ARBA00023136"/>
    </source>
</evidence>
<dbReference type="PANTHER" id="PTHR34512">
    <property type="entry name" value="CELL SURFACE PROTEIN"/>
    <property type="match status" value="1"/>
</dbReference>
<comment type="subunit">
    <text evidence="4">Part of the Bam complex.</text>
</comment>
<sequence length="425" mass="47146">MQYSPSSHRSRPRNLEVTTRKAAPWFVIAGIIALVLGLLAPLSGCETLKFWDRGTKRKALPPAPLMEFQPQARLHEIWRRRVGTVGDDPYVKLIPVVRGERLFVATLEGEIHAYDAESGEPLWETDLDLPIRGGPGLGEKAVFVGTSDGDVVALSQDNGKVLWTAKVSSEVLAVPRERHGVVVVRTIDGRLFGLDREDGARRWFYERSVPILTLRGISTPVFSGDLVISGFDGGQLVAISIKDGYTVWETRVALPIGRSDIERMVDIDGELTVIGNTIYVVTFQGQVAAIDVNSGRTFWKRDMSSHVGLGVYGENLYVSDEDSHLWTLDRRNGESRWHETKLERRRLTAPVGFGLDRRTYVAVGDFDGYLHILDGNSGDMVARVHADKKGIANPPIIVRDTNVLYVYGGSGTLTAFRVIEKETRP</sequence>
<keyword evidence="2 4" id="KW-0472">Membrane</keyword>
<dbReference type="InterPro" id="IPR002372">
    <property type="entry name" value="PQQ_rpt_dom"/>
</dbReference>
<keyword evidence="1 4" id="KW-0732">Signal</keyword>
<dbReference type="PANTHER" id="PTHR34512:SF30">
    <property type="entry name" value="OUTER MEMBRANE PROTEIN ASSEMBLY FACTOR BAMB"/>
    <property type="match status" value="1"/>
</dbReference>
<proteinExistence type="inferred from homology"/>
<dbReference type="EMBL" id="CAADFF010000012">
    <property type="protein sequence ID" value="VFJ88841.1"/>
    <property type="molecule type" value="Genomic_DNA"/>
</dbReference>
<dbReference type="SUPFAM" id="SSF50998">
    <property type="entry name" value="Quinoprotein alcohol dehydrogenase-like"/>
    <property type="match status" value="1"/>
</dbReference>
<name>A0A450U9X5_9GAMM</name>
<dbReference type="GO" id="GO:0043165">
    <property type="term" value="P:Gram-negative-bacterium-type cell outer membrane assembly"/>
    <property type="evidence" value="ECO:0007669"/>
    <property type="project" value="UniProtKB-UniRule"/>
</dbReference>
<dbReference type="HAMAP" id="MF_00923">
    <property type="entry name" value="OM_assembly_BamB"/>
    <property type="match status" value="1"/>
</dbReference>
<dbReference type="NCBIfam" id="TIGR03300">
    <property type="entry name" value="assembly_YfgL"/>
    <property type="match status" value="1"/>
</dbReference>
<dbReference type="InterPro" id="IPR015943">
    <property type="entry name" value="WD40/YVTN_repeat-like_dom_sf"/>
</dbReference>
<feature type="domain" description="Pyrrolo-quinoline quinone repeat" evidence="6">
    <location>
        <begin position="131"/>
        <end position="338"/>
    </location>
</feature>
<feature type="transmembrane region" description="Helical" evidence="5">
    <location>
        <begin position="21"/>
        <end position="40"/>
    </location>
</feature>
<dbReference type="GO" id="GO:0051205">
    <property type="term" value="P:protein insertion into membrane"/>
    <property type="evidence" value="ECO:0007669"/>
    <property type="project" value="UniProtKB-UniRule"/>
</dbReference>
<dbReference type="InterPro" id="IPR011047">
    <property type="entry name" value="Quinoprotein_ADH-like_sf"/>
</dbReference>
<evidence type="ECO:0000256" key="3">
    <source>
        <dbReference type="ARBA" id="ARBA00023237"/>
    </source>
</evidence>